<feature type="domain" description="Cytoskeleton protein RodZ-like C-terminal" evidence="3">
    <location>
        <begin position="173"/>
        <end position="242"/>
    </location>
</feature>
<evidence type="ECO:0000259" key="3">
    <source>
        <dbReference type="Pfam" id="PF13464"/>
    </source>
</evidence>
<name>A0A1T5CLZ0_9SPHN</name>
<sequence length="310" mass="32790">MSEGADSRNVGEQLAAERARQKLELSDVAARTRIPLRHLDAIEKGEHGGLPALPYSTGFVKSYANMLGLDGQALSRAFRDQIGGEQRAHFEPEAYEPVDPTRVPSRLLAMIALGVALLLGMGYLLLRFEGDSSDLARLAADTVQDIRPVPARRPPPAAAVPAQPAVPTGPISIAASEDVWIKVSEREGAKTYFMNVLAAGQSFTVPEDAVDPILRTGRPQSLKVLIGTTELPPVGEPDRLVRDYSLKRDALVAIATAKPDAAVPADGAANASDAAAVPEAFRGAPPIYDPAADRTGSAGPASDSDRRPRP</sequence>
<evidence type="ECO:0000256" key="1">
    <source>
        <dbReference type="SAM" id="MobiDB-lite"/>
    </source>
</evidence>
<dbReference type="STRING" id="439228.SAMN06295920_104150"/>
<dbReference type="Pfam" id="PF13413">
    <property type="entry name" value="HTH_25"/>
    <property type="match status" value="1"/>
</dbReference>
<dbReference type="InterPro" id="IPR050400">
    <property type="entry name" value="Bact_Cytoskel_RodZ"/>
</dbReference>
<dbReference type="InterPro" id="IPR025194">
    <property type="entry name" value="RodZ-like_C"/>
</dbReference>
<dbReference type="PANTHER" id="PTHR34475">
    <property type="match status" value="1"/>
</dbReference>
<dbReference type="EMBL" id="FUYM01000004">
    <property type="protein sequence ID" value="SKB60467.1"/>
    <property type="molecule type" value="Genomic_DNA"/>
</dbReference>
<dbReference type="AlphaFoldDB" id="A0A1T5CLZ0"/>
<keyword evidence="2" id="KW-1133">Transmembrane helix</keyword>
<dbReference type="Pfam" id="PF13464">
    <property type="entry name" value="RodZ_C"/>
    <property type="match status" value="1"/>
</dbReference>
<dbReference type="OrthoDB" id="9790252at2"/>
<evidence type="ECO:0000313" key="4">
    <source>
        <dbReference type="EMBL" id="SKB60467.1"/>
    </source>
</evidence>
<protein>
    <recommendedName>
        <fullName evidence="3">Cytoskeleton protein RodZ-like C-terminal domain-containing protein</fullName>
    </recommendedName>
</protein>
<keyword evidence="5" id="KW-1185">Reference proteome</keyword>
<organism evidence="4 5">
    <name type="scientific">Rhizorhabdus histidinilytica</name>
    <dbReference type="NCBI Taxonomy" id="439228"/>
    <lineage>
        <taxon>Bacteria</taxon>
        <taxon>Pseudomonadati</taxon>
        <taxon>Pseudomonadota</taxon>
        <taxon>Alphaproteobacteria</taxon>
        <taxon>Sphingomonadales</taxon>
        <taxon>Sphingomonadaceae</taxon>
        <taxon>Rhizorhabdus</taxon>
    </lineage>
</organism>
<dbReference type="InterPro" id="IPR010982">
    <property type="entry name" value="Lambda_DNA-bd_dom_sf"/>
</dbReference>
<dbReference type="RefSeq" id="WP_079648061.1">
    <property type="nucleotide sequence ID" value="NZ_FUYM01000004.1"/>
</dbReference>
<keyword evidence="2" id="KW-0472">Membrane</keyword>
<feature type="region of interest" description="Disordered" evidence="1">
    <location>
        <begin position="281"/>
        <end position="310"/>
    </location>
</feature>
<evidence type="ECO:0000256" key="2">
    <source>
        <dbReference type="SAM" id="Phobius"/>
    </source>
</evidence>
<dbReference type="PANTHER" id="PTHR34475:SF1">
    <property type="entry name" value="CYTOSKELETON PROTEIN RODZ"/>
    <property type="match status" value="1"/>
</dbReference>
<proteinExistence type="predicted"/>
<dbReference type="GO" id="GO:0003677">
    <property type="term" value="F:DNA binding"/>
    <property type="evidence" value="ECO:0007669"/>
    <property type="project" value="InterPro"/>
</dbReference>
<reference evidence="5" key="1">
    <citation type="submission" date="2017-02" db="EMBL/GenBank/DDBJ databases">
        <authorList>
            <person name="Varghese N."/>
            <person name="Submissions S."/>
        </authorList>
    </citation>
    <scope>NUCLEOTIDE SEQUENCE [LARGE SCALE GENOMIC DNA]</scope>
    <source>
        <strain evidence="5">UM2</strain>
    </source>
</reference>
<accession>A0A1T5CLZ0</accession>
<dbReference type="Proteomes" id="UP000189818">
    <property type="component" value="Unassembled WGS sequence"/>
</dbReference>
<evidence type="ECO:0000313" key="5">
    <source>
        <dbReference type="Proteomes" id="UP000189818"/>
    </source>
</evidence>
<dbReference type="Gene3D" id="1.10.260.40">
    <property type="entry name" value="lambda repressor-like DNA-binding domains"/>
    <property type="match status" value="1"/>
</dbReference>
<feature type="transmembrane region" description="Helical" evidence="2">
    <location>
        <begin position="107"/>
        <end position="126"/>
    </location>
</feature>
<keyword evidence="2" id="KW-0812">Transmembrane</keyword>
<gene>
    <name evidence="4" type="ORF">SAMN06295920_104150</name>
</gene>